<dbReference type="PROSITE" id="PS50109">
    <property type="entry name" value="HIS_KIN"/>
    <property type="match status" value="1"/>
</dbReference>
<evidence type="ECO:0000256" key="5">
    <source>
        <dbReference type="ARBA" id="ARBA00022741"/>
    </source>
</evidence>
<dbReference type="SUPFAM" id="SSF55874">
    <property type="entry name" value="ATPase domain of HSP90 chaperone/DNA topoisomerase II/histidine kinase"/>
    <property type="match status" value="1"/>
</dbReference>
<evidence type="ECO:0000313" key="11">
    <source>
        <dbReference type="EMBL" id="ADO76619.1"/>
    </source>
</evidence>
<feature type="transmembrane region" description="Helical" evidence="9">
    <location>
        <begin position="119"/>
        <end position="136"/>
    </location>
</feature>
<keyword evidence="9" id="KW-1133">Transmembrane helix</keyword>
<dbReference type="SMART" id="SM00388">
    <property type="entry name" value="HisKA"/>
    <property type="match status" value="1"/>
</dbReference>
<keyword evidence="9" id="KW-0472">Membrane</keyword>
<reference evidence="11 12" key="2">
    <citation type="journal article" date="2011" name="Stand. Genomic Sci.">
        <title>Complete genome sequence of the extremely halophilic Halanaerobium praevalens type strain (GSL).</title>
        <authorList>
            <person name="Ivanova N."/>
            <person name="Sikorski J."/>
            <person name="Chertkov O."/>
            <person name="Nolan M."/>
            <person name="Lucas S."/>
            <person name="Hammon N."/>
            <person name="Deshpande S."/>
            <person name="Cheng J.F."/>
            <person name="Tapia R."/>
            <person name="Han C."/>
            <person name="Goodwin L."/>
            <person name="Pitluck S."/>
            <person name="Huntemann M."/>
            <person name="Liolios K."/>
            <person name="Pagani I."/>
            <person name="Mavromatis K."/>
            <person name="Ovchinikova G."/>
            <person name="Pati A."/>
            <person name="Chen A."/>
            <person name="Palaniappan K."/>
            <person name="Land M."/>
            <person name="Hauser L."/>
            <person name="Brambilla E.M."/>
            <person name="Kannan K.P."/>
            <person name="Rohde M."/>
            <person name="Tindall B.J."/>
            <person name="Goker M."/>
            <person name="Detter J.C."/>
            <person name="Woyke T."/>
            <person name="Bristow J."/>
            <person name="Eisen J.A."/>
            <person name="Markowitz V."/>
            <person name="Hugenholtz P."/>
            <person name="Kyrpides N.C."/>
            <person name="Klenk H.P."/>
            <person name="Lapidus A."/>
        </authorList>
    </citation>
    <scope>NUCLEOTIDE SEQUENCE [LARGE SCALE GENOMIC DNA]</scope>
    <source>
        <strain evidence="12">ATCC 33744 / DSM 2228 / GSL</strain>
    </source>
</reference>
<evidence type="ECO:0000256" key="9">
    <source>
        <dbReference type="SAM" id="Phobius"/>
    </source>
</evidence>
<dbReference type="Pfam" id="PF02518">
    <property type="entry name" value="HATPase_c"/>
    <property type="match status" value="1"/>
</dbReference>
<comment type="catalytic activity">
    <reaction evidence="1">
        <text>ATP + protein L-histidine = ADP + protein N-phospho-L-histidine.</text>
        <dbReference type="EC" id="2.7.13.3"/>
    </reaction>
</comment>
<proteinExistence type="predicted"/>
<gene>
    <name evidence="11" type="ordered locus">Hprae_0465</name>
</gene>
<dbReference type="InterPro" id="IPR003661">
    <property type="entry name" value="HisK_dim/P_dom"/>
</dbReference>
<keyword evidence="3" id="KW-0597">Phosphoprotein</keyword>
<keyword evidence="8" id="KW-0902">Two-component regulatory system</keyword>
<evidence type="ECO:0000256" key="6">
    <source>
        <dbReference type="ARBA" id="ARBA00022777"/>
    </source>
</evidence>
<dbReference type="CDD" id="cd00082">
    <property type="entry name" value="HisKA"/>
    <property type="match status" value="1"/>
</dbReference>
<feature type="transmembrane region" description="Helical" evidence="9">
    <location>
        <begin position="15"/>
        <end position="32"/>
    </location>
</feature>
<evidence type="ECO:0000256" key="8">
    <source>
        <dbReference type="ARBA" id="ARBA00023012"/>
    </source>
</evidence>
<name>E3DP68_HALPG</name>
<dbReference type="InterPro" id="IPR036097">
    <property type="entry name" value="HisK_dim/P_sf"/>
</dbReference>
<dbReference type="PANTHER" id="PTHR43065:SF10">
    <property type="entry name" value="PEROXIDE STRESS-ACTIVATED HISTIDINE KINASE MAK3"/>
    <property type="match status" value="1"/>
</dbReference>
<dbReference type="InterPro" id="IPR003594">
    <property type="entry name" value="HATPase_dom"/>
</dbReference>
<dbReference type="GO" id="GO:0000155">
    <property type="term" value="F:phosphorelay sensor kinase activity"/>
    <property type="evidence" value="ECO:0007669"/>
    <property type="project" value="InterPro"/>
</dbReference>
<feature type="transmembrane region" description="Helical" evidence="9">
    <location>
        <begin position="195"/>
        <end position="219"/>
    </location>
</feature>
<keyword evidence="4" id="KW-0808">Transferase</keyword>
<organism evidence="11 12">
    <name type="scientific">Halanaerobium praevalens (strain ATCC 33744 / DSM 2228 / GSL)</name>
    <dbReference type="NCBI Taxonomy" id="572479"/>
    <lineage>
        <taxon>Bacteria</taxon>
        <taxon>Bacillati</taxon>
        <taxon>Bacillota</taxon>
        <taxon>Clostridia</taxon>
        <taxon>Halanaerobiales</taxon>
        <taxon>Halanaerobiaceae</taxon>
        <taxon>Halanaerobium</taxon>
    </lineage>
</organism>
<dbReference type="EMBL" id="CP002175">
    <property type="protein sequence ID" value="ADO76619.1"/>
    <property type="molecule type" value="Genomic_DNA"/>
</dbReference>
<evidence type="ECO:0000256" key="3">
    <source>
        <dbReference type="ARBA" id="ARBA00022553"/>
    </source>
</evidence>
<dbReference type="Gene3D" id="3.30.565.10">
    <property type="entry name" value="Histidine kinase-like ATPase, C-terminal domain"/>
    <property type="match status" value="1"/>
</dbReference>
<dbReference type="InterPro" id="IPR036890">
    <property type="entry name" value="HATPase_C_sf"/>
</dbReference>
<feature type="transmembrane region" description="Helical" evidence="9">
    <location>
        <begin position="143"/>
        <end position="166"/>
    </location>
</feature>
<evidence type="ECO:0000259" key="10">
    <source>
        <dbReference type="PROSITE" id="PS50109"/>
    </source>
</evidence>
<dbReference type="KEGG" id="hpk:Hprae_0465"/>
<dbReference type="HOGENOM" id="CLU_047534_0_0_9"/>
<dbReference type="AlphaFoldDB" id="E3DP68"/>
<dbReference type="OrthoDB" id="84942at2"/>
<dbReference type="PRINTS" id="PR00344">
    <property type="entry name" value="BCTRLSENSOR"/>
</dbReference>
<feature type="transmembrane region" description="Helical" evidence="9">
    <location>
        <begin position="93"/>
        <end position="113"/>
    </location>
</feature>
<reference evidence="12" key="1">
    <citation type="submission" date="2010-10" db="EMBL/GenBank/DDBJ databases">
        <title>The complete genome of Halanaerobium praevalens DSM 2228.</title>
        <authorList>
            <consortium name="US DOE Joint Genome Institute (JGI-PGF)"/>
            <person name="Lucas S."/>
            <person name="Copeland A."/>
            <person name="Lapidus A."/>
            <person name="Glavina del Rio T."/>
            <person name="Dalin E."/>
            <person name="Tice H."/>
            <person name="Bruce D."/>
            <person name="Goodwin L."/>
            <person name="Pitluck S."/>
            <person name="Kyrpides N."/>
            <person name="Mavromatis K."/>
            <person name="Ivanova N."/>
            <person name="Ovchinnikova G."/>
            <person name="Chertkov O."/>
            <person name="Detter J.C."/>
            <person name="Han C."/>
            <person name="Larimer F."/>
            <person name="Land M."/>
            <person name="Hauser L."/>
            <person name="Markowitz V."/>
            <person name="Cheng J.-F."/>
            <person name="Hugenholtz P."/>
            <person name="Woyke T."/>
            <person name="Wu D."/>
            <person name="Tindall B."/>
            <person name="Pomrenke H.G."/>
            <person name="Brambilla E."/>
            <person name="Klenk H.-P."/>
            <person name="Eisen J.A."/>
        </authorList>
    </citation>
    <scope>NUCLEOTIDE SEQUENCE [LARGE SCALE GENOMIC DNA]</scope>
    <source>
        <strain evidence="12">ATCC 33744 / DSM 2228 / GSL</strain>
    </source>
</reference>
<dbReference type="Gene3D" id="1.10.287.130">
    <property type="match status" value="1"/>
</dbReference>
<dbReference type="PATRIC" id="fig|572479.3.peg.469"/>
<keyword evidence="9" id="KW-0812">Transmembrane</keyword>
<evidence type="ECO:0000256" key="4">
    <source>
        <dbReference type="ARBA" id="ARBA00022679"/>
    </source>
</evidence>
<feature type="domain" description="Histidine kinase" evidence="10">
    <location>
        <begin position="253"/>
        <end position="452"/>
    </location>
</feature>
<keyword evidence="5" id="KW-0547">Nucleotide-binding</keyword>
<dbReference type="InterPro" id="IPR004358">
    <property type="entry name" value="Sig_transdc_His_kin-like_C"/>
</dbReference>
<keyword evidence="7" id="KW-0067">ATP-binding</keyword>
<evidence type="ECO:0000256" key="2">
    <source>
        <dbReference type="ARBA" id="ARBA00012438"/>
    </source>
</evidence>
<sequence length="461" mass="52678">MALELDFSKVDKNKFLAALIIIIGALVLPFFTKKPQFNLLHQLYQSIASQDSGLLLLVSAKLVILNTLRHLPIYLGAFILAESIENLSSFKNFTFFITLIIIPIIYQLITLIYNIDFVFAGPSYLTILIIFILHLMTKDIHHIFIKTIIISLFLFSIDWLDIIPFLSDYGFGRGEIIVSIREVTEFIGAEYIMNFFGFTFSIIIMINALILTRVVIYYYNNLKLMAESKEKEKKIRELELEAVKSRYFSEIKHLVHDLKTPLVTIQGLSGVIGLKVEDKKIHKYTEKISESADKMGQMISEILYDDKKRKISIAELFNFLKIQLALEEIDDHLSFEYNDNLMLKANKVRLSRALINLIDNALKAIDLKNGKIKIRAKKLHKLIKITITDNGQGIPADKLNNIWKIGYTTGIENTGLGLHFVKDVIASHNGEIRIESKLNQGTKAKILLPEVTENEKNISSR</sequence>
<evidence type="ECO:0000256" key="7">
    <source>
        <dbReference type="ARBA" id="ARBA00022840"/>
    </source>
</evidence>
<dbReference type="InterPro" id="IPR005467">
    <property type="entry name" value="His_kinase_dom"/>
</dbReference>
<evidence type="ECO:0000256" key="1">
    <source>
        <dbReference type="ARBA" id="ARBA00000085"/>
    </source>
</evidence>
<dbReference type="Proteomes" id="UP000006866">
    <property type="component" value="Chromosome"/>
</dbReference>
<dbReference type="PANTHER" id="PTHR43065">
    <property type="entry name" value="SENSOR HISTIDINE KINASE"/>
    <property type="match status" value="1"/>
</dbReference>
<dbReference type="CDD" id="cd00075">
    <property type="entry name" value="HATPase"/>
    <property type="match status" value="1"/>
</dbReference>
<dbReference type="SUPFAM" id="SSF47384">
    <property type="entry name" value="Homodimeric domain of signal transducing histidine kinase"/>
    <property type="match status" value="1"/>
</dbReference>
<evidence type="ECO:0000313" key="12">
    <source>
        <dbReference type="Proteomes" id="UP000006866"/>
    </source>
</evidence>
<accession>E3DP68</accession>
<dbReference type="eggNOG" id="COG2205">
    <property type="taxonomic scope" value="Bacteria"/>
</dbReference>
<dbReference type="RefSeq" id="WP_014552652.1">
    <property type="nucleotide sequence ID" value="NC_017455.1"/>
</dbReference>
<dbReference type="EC" id="2.7.13.3" evidence="2"/>
<dbReference type="GO" id="GO:0005524">
    <property type="term" value="F:ATP binding"/>
    <property type="evidence" value="ECO:0007669"/>
    <property type="project" value="UniProtKB-KW"/>
</dbReference>
<dbReference type="STRING" id="572479.Hprae_0465"/>
<dbReference type="Pfam" id="PF00512">
    <property type="entry name" value="HisKA"/>
    <property type="match status" value="1"/>
</dbReference>
<keyword evidence="6 11" id="KW-0418">Kinase</keyword>
<keyword evidence="12" id="KW-1185">Reference proteome</keyword>
<protein>
    <recommendedName>
        <fullName evidence="2">histidine kinase</fullName>
        <ecNumber evidence="2">2.7.13.3</ecNumber>
    </recommendedName>
</protein>
<dbReference type="SMART" id="SM00387">
    <property type="entry name" value="HATPase_c"/>
    <property type="match status" value="1"/>
</dbReference>